<evidence type="ECO:0008006" key="4">
    <source>
        <dbReference type="Google" id="ProtNLM"/>
    </source>
</evidence>
<name>A0ABQ6Z7C6_9GAMM</name>
<dbReference type="Proteomes" id="UP000788419">
    <property type="component" value="Unassembled WGS sequence"/>
</dbReference>
<accession>A0ABQ6Z7C6</accession>
<feature type="region of interest" description="Disordered" evidence="1">
    <location>
        <begin position="238"/>
        <end position="302"/>
    </location>
</feature>
<gene>
    <name evidence="2" type="ORF">CSC65_08430</name>
</gene>
<evidence type="ECO:0000313" key="2">
    <source>
        <dbReference type="EMBL" id="KAF1694712.1"/>
    </source>
</evidence>
<keyword evidence="3" id="KW-1185">Reference proteome</keyword>
<comment type="caution">
    <text evidence="2">The sequence shown here is derived from an EMBL/GenBank/DDBJ whole genome shotgun (WGS) entry which is preliminary data.</text>
</comment>
<protein>
    <recommendedName>
        <fullName evidence="4">VWA domain-containing protein</fullName>
    </recommendedName>
</protein>
<organism evidence="2 3">
    <name type="scientific">Pseudoxanthomonas daejeonensis</name>
    <dbReference type="NCBI Taxonomy" id="266062"/>
    <lineage>
        <taxon>Bacteria</taxon>
        <taxon>Pseudomonadati</taxon>
        <taxon>Pseudomonadota</taxon>
        <taxon>Gammaproteobacteria</taxon>
        <taxon>Lysobacterales</taxon>
        <taxon>Lysobacteraceae</taxon>
        <taxon>Pseudoxanthomonas</taxon>
    </lineage>
</organism>
<proteinExistence type="predicted"/>
<evidence type="ECO:0000256" key="1">
    <source>
        <dbReference type="SAM" id="MobiDB-lite"/>
    </source>
</evidence>
<dbReference type="EMBL" id="PDWN01000007">
    <property type="protein sequence ID" value="KAF1694712.1"/>
    <property type="molecule type" value="Genomic_DNA"/>
</dbReference>
<evidence type="ECO:0000313" key="3">
    <source>
        <dbReference type="Proteomes" id="UP000788419"/>
    </source>
</evidence>
<sequence length="603" mass="66354">MSASESESLAAWRAAWPQALAAWSRFTRLQDPRLCETRVEAAAEGLTGSFAMIRLADQRVVIDLPEVARLGLQAYSLEILAHEIGHHVLAPATATDHARLLARIRRALPTLEAHAPMVANLYTDLLINDRLQRQCGLRMGDIYRRLAAQQEPSDQGDASSVWQLYMGIYEQLWQEPPGSLGGPTDDTELRGDAWLGARVIRVYASEWLEGAGRFAMLLLPRLLETVKDLRVNALMDTRDAGQGTHPAGLDRLEDDEMAPVPHPASDPRITGELSIAEESAPADTRQEAHTDAHSPSGGQAREPFEYGEILRAAGLDLDDHQIAVRYYRERALPHLIRYPTRPQPQSLELLPEGLEPWEPGDPLDAVDWLQSLMQSPSVVPGVTTVQRIHGLAPELEPQAEPVDLDLYVDSSGSMPNPQQRTSFLTLAGAVIALSALRVGAHVQATLWSGKHQYLQTSGFVRSEEDILKVLTGYFGGATAFPIHRLRDTYENRPAHARAVHILHISDDGITTMFEQDENGKSGWTVAAQALRAARGGGTMALNLFSPLPASLANTGASGWTGDLLRARDAGWHIHVVRDMAELLAFAREFSRQHYVPIRRGTDS</sequence>
<reference evidence="2 3" key="1">
    <citation type="submission" date="2017-10" db="EMBL/GenBank/DDBJ databases">
        <title>Whole genome sequencing of members of genus Pseudoxanthomonas.</title>
        <authorList>
            <person name="Kumar S."/>
            <person name="Bansal K."/>
            <person name="Kaur A."/>
            <person name="Patil P."/>
            <person name="Sharma S."/>
            <person name="Patil P.B."/>
        </authorList>
    </citation>
    <scope>NUCLEOTIDE SEQUENCE [LARGE SCALE GENOMIC DNA]</scope>
    <source>
        <strain evidence="2 3">DSM 17801</strain>
    </source>
</reference>